<proteinExistence type="predicted"/>
<accession>A0ACC7NVV8</accession>
<sequence>MAADPVEAQQAPESFRERMTNVDAAAIWNERLNKYRNTFVQSADFRINQFRLGNKECAVLWFASMADQAVLSDKLQHAMDNFFQQKEELQDNLTLEELCNRAMPGAGCAVERDQSRLIDECLRGKAILLIDGLEGGICIGVVNSNTYRQVEEPSTQTIIKGPKEGFTESIDINLGLVRRRITHPGLCFEKFVLGSDTSTTVYLAFIQGIVNPGILEEARKRLAKAKPNALFDSGMLEDYIVDKTLTPFPLIYTTERPDGVCGHLVSGKAAILVDGSPFVLTIPTVFSDFFQSSEDYYQPFLISTFVRFIRYLSFLIALLFPAIYISAITYHMELIPTELLFTISSQRENLPFPVFVEAMLMEITFEILREAGVRMPRAVGPTVSIVGGLVIGTAAVEAGIVSNIMVIIVALTAISSFVSPIYNLSVSSRLLRFGLLTLGALAGFYGVMMGMMVMIGHMCSIRSFGVPYTAPFGPLNIKDHEDILLRFPLWLLKKRPAYLQSPSPVKQPDAHNPSPPKKKKGGQRP</sequence>
<keyword evidence="2" id="KW-1185">Reference proteome</keyword>
<reference evidence="1" key="1">
    <citation type="submission" date="2024-12" db="EMBL/GenBank/DDBJ databases">
        <authorList>
            <person name="Wu N."/>
        </authorList>
    </citation>
    <scope>NUCLEOTIDE SEQUENCE</scope>
    <source>
        <strain evidence="1">P15</strain>
    </source>
</reference>
<evidence type="ECO:0000313" key="2">
    <source>
        <dbReference type="Proteomes" id="UP001631969"/>
    </source>
</evidence>
<gene>
    <name evidence="1" type="ORF">ACI1P1_11225</name>
</gene>
<dbReference type="Proteomes" id="UP001631969">
    <property type="component" value="Unassembled WGS sequence"/>
</dbReference>
<organism evidence="1 2">
    <name type="scientific">Paenibacillus mesotrionivorans</name>
    <dbReference type="NCBI Taxonomy" id="3160968"/>
    <lineage>
        <taxon>Bacteria</taxon>
        <taxon>Bacillati</taxon>
        <taxon>Bacillota</taxon>
        <taxon>Bacilli</taxon>
        <taxon>Bacillales</taxon>
        <taxon>Paenibacillaceae</taxon>
        <taxon>Paenibacillus</taxon>
    </lineage>
</organism>
<name>A0ACC7NVV8_9BACL</name>
<protein>
    <submittedName>
        <fullName evidence="1">Spore germination protein</fullName>
    </submittedName>
</protein>
<evidence type="ECO:0000313" key="1">
    <source>
        <dbReference type="EMBL" id="MFM9328863.1"/>
    </source>
</evidence>
<dbReference type="EMBL" id="JBJURJ010000006">
    <property type="protein sequence ID" value="MFM9328863.1"/>
    <property type="molecule type" value="Genomic_DNA"/>
</dbReference>
<comment type="caution">
    <text evidence="1">The sequence shown here is derived from an EMBL/GenBank/DDBJ whole genome shotgun (WGS) entry which is preliminary data.</text>
</comment>